<evidence type="ECO:0000256" key="5">
    <source>
        <dbReference type="ARBA" id="ARBA00023186"/>
    </source>
</evidence>
<keyword evidence="6" id="KW-0235">DNA replication</keyword>
<dbReference type="NCBIfam" id="NF008035">
    <property type="entry name" value="PRK10767.1"/>
    <property type="match status" value="1"/>
</dbReference>
<comment type="function">
    <text evidence="6">Participates actively in the response to hyperosmotic and heat shock by preventing the aggregation of stress-denatured proteins and by disaggregating proteins, also in an autonomous, DnaK-independent fashion. Unfolded proteins bind initially to DnaJ; upon interaction with the DnaJ-bound protein, DnaK hydrolyzes its bound ATP, resulting in the formation of a stable complex. GrpE releases ADP from DnaK; ATP binding to DnaK triggers the release of the substrate protein, thus completing the reaction cycle. Several rounds of ATP-dependent interactions between DnaJ, DnaK and GrpE are required for fully efficient folding. Also involved, together with DnaK and GrpE, in the DNA replication of plasmids through activation of initiation proteins.</text>
</comment>
<keyword evidence="3 6" id="KW-0863">Zinc-finger</keyword>
<dbReference type="PRINTS" id="PR00625">
    <property type="entry name" value="JDOMAIN"/>
</dbReference>
<dbReference type="Gene3D" id="1.10.287.110">
    <property type="entry name" value="DnaJ domain"/>
    <property type="match status" value="1"/>
</dbReference>
<keyword evidence="4 6" id="KW-0862">Zinc</keyword>
<evidence type="ECO:0000313" key="10">
    <source>
        <dbReference type="EMBL" id="AIF02733.1"/>
    </source>
</evidence>
<reference evidence="10" key="1">
    <citation type="journal article" date="2014" name="Genome Biol. Evol.">
        <title>Pangenome evidence for extensive interdomain horizontal transfer affecting lineage core and shell genes in uncultured planktonic thaumarchaeota and euryarchaeota.</title>
        <authorList>
            <person name="Deschamps P."/>
            <person name="Zivanovic Y."/>
            <person name="Moreira D."/>
            <person name="Rodriguez-Valera F."/>
            <person name="Lopez-Garcia P."/>
        </authorList>
    </citation>
    <scope>NUCLEOTIDE SEQUENCE</scope>
</reference>
<comment type="cofactor">
    <cofactor evidence="6">
        <name>Zn(2+)</name>
        <dbReference type="ChEBI" id="CHEBI:29105"/>
    </cofactor>
    <text evidence="6">Binds 2 Zn(2+) ions per monomer.</text>
</comment>
<comment type="domain">
    <text evidence="6">The J domain is necessary and sufficient to stimulate DnaK ATPase activity. Zinc center 1 plays an important role in the autonomous, DnaK-independent chaperone activity of DnaJ. Zinc center 2 is essential for interaction with DnaK and for DnaJ activity.</text>
</comment>
<organism evidence="10">
    <name type="scientific">uncultured marine group II/III euryarchaeote KM3_159_H12</name>
    <dbReference type="NCBI Taxonomy" id="1457909"/>
    <lineage>
        <taxon>Archaea</taxon>
        <taxon>Methanobacteriati</taxon>
        <taxon>Methanobacteriota</taxon>
        <taxon>environmental samples</taxon>
    </lineage>
</organism>
<feature type="binding site" evidence="6">
    <location>
        <position position="163"/>
    </location>
    <ligand>
        <name>Zn(2+)</name>
        <dbReference type="ChEBI" id="CHEBI:29105"/>
        <label>1</label>
    </ligand>
</feature>
<evidence type="ECO:0000256" key="4">
    <source>
        <dbReference type="ARBA" id="ARBA00022833"/>
    </source>
</evidence>
<dbReference type="EMBL" id="KF900659">
    <property type="protein sequence ID" value="AIF02733.1"/>
    <property type="molecule type" value="Genomic_DNA"/>
</dbReference>
<dbReference type="Gene3D" id="2.10.230.10">
    <property type="entry name" value="Heat shock protein DnaJ, cysteine-rich domain"/>
    <property type="match status" value="1"/>
</dbReference>
<evidence type="ECO:0000259" key="9">
    <source>
        <dbReference type="PROSITE" id="PS51188"/>
    </source>
</evidence>
<feature type="binding site" evidence="6">
    <location>
        <position position="160"/>
    </location>
    <ligand>
        <name>Zn(2+)</name>
        <dbReference type="ChEBI" id="CHEBI:29105"/>
        <label>1</label>
    </ligand>
</feature>
<comment type="subcellular location">
    <subcellularLocation>
        <location evidence="6">Cytoplasm</location>
    </subcellularLocation>
</comment>
<name>A0A075GLV9_9EURY</name>
<comment type="subunit">
    <text evidence="6">Homodimer.</text>
</comment>
<dbReference type="CDD" id="cd06257">
    <property type="entry name" value="DnaJ"/>
    <property type="match status" value="1"/>
</dbReference>
<dbReference type="InterPro" id="IPR002939">
    <property type="entry name" value="DnaJ_C"/>
</dbReference>
<dbReference type="CDD" id="cd10719">
    <property type="entry name" value="DnaJ_zf"/>
    <property type="match status" value="1"/>
</dbReference>
<dbReference type="FunFam" id="1.10.287.110:FF:000034">
    <property type="entry name" value="Chaperone protein DnaJ"/>
    <property type="match status" value="1"/>
</dbReference>
<dbReference type="HAMAP" id="MF_01152">
    <property type="entry name" value="DnaJ"/>
    <property type="match status" value="1"/>
</dbReference>
<dbReference type="GO" id="GO:0009408">
    <property type="term" value="P:response to heat"/>
    <property type="evidence" value="ECO:0007669"/>
    <property type="project" value="InterPro"/>
</dbReference>
<dbReference type="PROSITE" id="PS51188">
    <property type="entry name" value="ZF_CR"/>
    <property type="match status" value="1"/>
</dbReference>
<comment type="caution">
    <text evidence="6">Lacks conserved residue(s) required for the propagation of feature annotation.</text>
</comment>
<evidence type="ECO:0000256" key="2">
    <source>
        <dbReference type="ARBA" id="ARBA00022737"/>
    </source>
</evidence>
<dbReference type="InterPro" id="IPR001305">
    <property type="entry name" value="HSP_DnaJ_Cys-rich_dom"/>
</dbReference>
<dbReference type="FunFam" id="2.10.230.10:FF:000002">
    <property type="entry name" value="Molecular chaperone DnaJ"/>
    <property type="match status" value="1"/>
</dbReference>
<dbReference type="InterPro" id="IPR001623">
    <property type="entry name" value="DnaJ_domain"/>
</dbReference>
<feature type="binding site" evidence="6">
    <location>
        <position position="203"/>
    </location>
    <ligand>
        <name>Zn(2+)</name>
        <dbReference type="ChEBI" id="CHEBI:29105"/>
        <label>2</label>
    </ligand>
</feature>
<dbReference type="Gene3D" id="2.60.260.20">
    <property type="entry name" value="Urease metallochaperone UreE, N-terminal domain"/>
    <property type="match status" value="2"/>
</dbReference>
<dbReference type="InterPro" id="IPR018253">
    <property type="entry name" value="DnaJ_domain_CS"/>
</dbReference>
<dbReference type="GO" id="GO:0051082">
    <property type="term" value="F:unfolded protein binding"/>
    <property type="evidence" value="ECO:0007669"/>
    <property type="project" value="UniProtKB-UniRule"/>
</dbReference>
<dbReference type="SMART" id="SM00271">
    <property type="entry name" value="DnaJ"/>
    <property type="match status" value="1"/>
</dbReference>
<dbReference type="SUPFAM" id="SSF46565">
    <property type="entry name" value="Chaperone J-domain"/>
    <property type="match status" value="1"/>
</dbReference>
<dbReference type="AlphaFoldDB" id="A0A075GLV9"/>
<feature type="binding site" evidence="6">
    <location>
        <position position="217"/>
    </location>
    <ligand>
        <name>Zn(2+)</name>
        <dbReference type="ChEBI" id="CHEBI:29105"/>
        <label>1</label>
    </ligand>
</feature>
<dbReference type="SUPFAM" id="SSF49493">
    <property type="entry name" value="HSP40/DnaJ peptide-binding domain"/>
    <property type="match status" value="2"/>
</dbReference>
<dbReference type="SUPFAM" id="SSF57938">
    <property type="entry name" value="DnaJ/Hsp40 cysteine-rich domain"/>
    <property type="match status" value="1"/>
</dbReference>
<feature type="domain" description="J" evidence="8">
    <location>
        <begin position="16"/>
        <end position="81"/>
    </location>
</feature>
<feature type="domain" description="CR-type" evidence="9">
    <location>
        <begin position="147"/>
        <end position="229"/>
    </location>
</feature>
<dbReference type="GO" id="GO:0006260">
    <property type="term" value="P:DNA replication"/>
    <property type="evidence" value="ECO:0007669"/>
    <property type="project" value="UniProtKB-KW"/>
</dbReference>
<evidence type="ECO:0000256" key="6">
    <source>
        <dbReference type="HAMAP-Rule" id="MF_01152"/>
    </source>
</evidence>
<feature type="binding site" evidence="6">
    <location>
        <position position="177"/>
    </location>
    <ligand>
        <name>Zn(2+)</name>
        <dbReference type="ChEBI" id="CHEBI:29105"/>
        <label>2</label>
    </ligand>
</feature>
<keyword evidence="5 6" id="KW-0143">Chaperone</keyword>
<dbReference type="GO" id="GO:0008270">
    <property type="term" value="F:zinc ion binding"/>
    <property type="evidence" value="ECO:0007669"/>
    <property type="project" value="UniProtKB-UniRule"/>
</dbReference>
<dbReference type="PROSITE" id="PS50076">
    <property type="entry name" value="DNAJ_2"/>
    <property type="match status" value="1"/>
</dbReference>
<dbReference type="Pfam" id="PF00684">
    <property type="entry name" value="DnaJ_CXXCXGXG"/>
    <property type="match status" value="1"/>
</dbReference>
<comment type="similarity">
    <text evidence="6">Belongs to the DnaJ family.</text>
</comment>
<dbReference type="InterPro" id="IPR008971">
    <property type="entry name" value="HSP40/DnaJ_pept-bd"/>
</dbReference>
<evidence type="ECO:0000256" key="3">
    <source>
        <dbReference type="ARBA" id="ARBA00022771"/>
    </source>
</evidence>
<dbReference type="CDD" id="cd10747">
    <property type="entry name" value="DnaJ_C"/>
    <property type="match status" value="1"/>
</dbReference>
<keyword evidence="6" id="KW-0963">Cytoplasm</keyword>
<dbReference type="GO" id="GO:0005737">
    <property type="term" value="C:cytoplasm"/>
    <property type="evidence" value="ECO:0007669"/>
    <property type="project" value="UniProtKB-SubCell"/>
</dbReference>
<accession>A0A075GLV9</accession>
<dbReference type="InterPro" id="IPR036410">
    <property type="entry name" value="HSP_DnaJ_Cys-rich_dom_sf"/>
</dbReference>
<gene>
    <name evidence="6 10" type="primary">dnaJ</name>
</gene>
<evidence type="ECO:0000256" key="1">
    <source>
        <dbReference type="ARBA" id="ARBA00022723"/>
    </source>
</evidence>
<protein>
    <recommendedName>
        <fullName evidence="6">Chaperone protein DnaJ</fullName>
    </recommendedName>
</protein>
<feature type="binding site" evidence="6">
    <location>
        <position position="206"/>
    </location>
    <ligand>
        <name>Zn(2+)</name>
        <dbReference type="ChEBI" id="CHEBI:29105"/>
        <label>2</label>
    </ligand>
</feature>
<dbReference type="Pfam" id="PF01556">
    <property type="entry name" value="DnaJ_C"/>
    <property type="match status" value="1"/>
</dbReference>
<dbReference type="PANTHER" id="PTHR43096">
    <property type="entry name" value="DNAJ HOMOLOG 1, MITOCHONDRIAL-RELATED"/>
    <property type="match status" value="1"/>
</dbReference>
<feature type="binding site" evidence="6">
    <location>
        <position position="180"/>
    </location>
    <ligand>
        <name>Zn(2+)</name>
        <dbReference type="ChEBI" id="CHEBI:29105"/>
        <label>2</label>
    </ligand>
</feature>
<sequence length="392" mass="42708">MGSQRPFGDGVMAKRDYYEVLEISRDASDDELKKAFRSLARKNHPDKNPDDSEAENRFKEIQEAYAVLSNPQQRRNYDTFGHDSPGGNPFGSSGFQGVNISMDDLFSGGFDSVFSQFFGGGGTSRRSSRGNDVLIRHSVDMNMAMLGGETELEAKLLVICEACEGRAAASPDGVKTCGTCSGQGQVTQNRKIGPFIQQMVTDCPDCNGSGRKITDPCKPCRGEGREKKKQTIRFSIPAGISDGTRMRMGGRGEPIRGGGGSPGDLYIQVHIEDHDWYERDGSDLLMALPLGYPELLLGTSISLPHIDGKDITIDVPAGSIPGDTLDVKGRGFPRSRGRGRGNVTVLLKLYVPSKLSKNVKKQIEGLRDEIGIDLDSVEDLVRKEAKSRRGTR</sequence>
<keyword evidence="1 6" id="KW-0479">Metal-binding</keyword>
<keyword evidence="6" id="KW-0346">Stress response</keyword>
<dbReference type="PROSITE" id="PS00636">
    <property type="entry name" value="DNAJ_1"/>
    <property type="match status" value="1"/>
</dbReference>
<feature type="binding site" evidence="6">
    <location>
        <position position="220"/>
    </location>
    <ligand>
        <name>Zn(2+)</name>
        <dbReference type="ChEBI" id="CHEBI:29105"/>
        <label>1</label>
    </ligand>
</feature>
<dbReference type="GO" id="GO:0031072">
    <property type="term" value="F:heat shock protein binding"/>
    <property type="evidence" value="ECO:0007669"/>
    <property type="project" value="InterPro"/>
</dbReference>
<dbReference type="InterPro" id="IPR012724">
    <property type="entry name" value="DnaJ"/>
</dbReference>
<keyword evidence="2 6" id="KW-0677">Repeat</keyword>
<evidence type="ECO:0000256" key="7">
    <source>
        <dbReference type="PROSITE-ProRule" id="PRU00546"/>
    </source>
</evidence>
<evidence type="ECO:0000259" key="8">
    <source>
        <dbReference type="PROSITE" id="PS50076"/>
    </source>
</evidence>
<proteinExistence type="inferred from homology"/>
<dbReference type="PANTHER" id="PTHR43096:SF10">
    <property type="entry name" value="CHAPERONE PROTEIN DNAJ A6, CHLOROPLASTIC"/>
    <property type="match status" value="1"/>
</dbReference>
<dbReference type="Pfam" id="PF00226">
    <property type="entry name" value="DnaJ"/>
    <property type="match status" value="1"/>
</dbReference>
<dbReference type="GO" id="GO:0042026">
    <property type="term" value="P:protein refolding"/>
    <property type="evidence" value="ECO:0007669"/>
    <property type="project" value="TreeGrafter"/>
</dbReference>
<feature type="zinc finger region" description="CR-type" evidence="7">
    <location>
        <begin position="147"/>
        <end position="229"/>
    </location>
</feature>
<dbReference type="GO" id="GO:0005524">
    <property type="term" value="F:ATP binding"/>
    <property type="evidence" value="ECO:0007669"/>
    <property type="project" value="InterPro"/>
</dbReference>
<dbReference type="InterPro" id="IPR036869">
    <property type="entry name" value="J_dom_sf"/>
</dbReference>